<accession>A0AAW5ZVD7</accession>
<evidence type="ECO:0000313" key="1">
    <source>
        <dbReference type="EMBL" id="MDB0574027.1"/>
    </source>
</evidence>
<dbReference type="RefSeq" id="WP_247664069.1">
    <property type="nucleotide sequence ID" value="NZ_CP051175.1"/>
</dbReference>
<protein>
    <submittedName>
        <fullName evidence="1">Uncharacterized protein</fullName>
    </submittedName>
</protein>
<proteinExistence type="predicted"/>
<reference evidence="1" key="1">
    <citation type="submission" date="2021-09" db="EMBL/GenBank/DDBJ databases">
        <title>Genomic analysis of Ralstonia spp.</title>
        <authorList>
            <person name="Aburjaile F."/>
            <person name="Ariute J.C."/>
            <person name="Pais A.K.L."/>
            <person name="Albuquerque G.M.R."/>
            <person name="Silva A.M.F."/>
            <person name="Brenig B."/>
            <person name="Azevedo V."/>
            <person name="Matiuzzi M."/>
            <person name="Ramos R."/>
            <person name="Goes-Neto A."/>
            <person name="Soares S."/>
            <person name="Iseppon A.M.B."/>
            <person name="Souza E."/>
            <person name="Gama M."/>
        </authorList>
    </citation>
    <scope>NUCLEOTIDE SEQUENCE</scope>
    <source>
        <strain evidence="1">CCRMRs91</strain>
    </source>
</reference>
<evidence type="ECO:0000313" key="2">
    <source>
        <dbReference type="Proteomes" id="UP001144050"/>
    </source>
</evidence>
<dbReference type="Proteomes" id="UP001144050">
    <property type="component" value="Unassembled WGS sequence"/>
</dbReference>
<dbReference type="AlphaFoldDB" id="A0AAW5ZVD7"/>
<comment type="caution">
    <text evidence="1">The sequence shown here is derived from an EMBL/GenBank/DDBJ whole genome shotgun (WGS) entry which is preliminary data.</text>
</comment>
<name>A0AAW5ZVD7_RALSL</name>
<gene>
    <name evidence="1" type="ORF">LBW59_25195</name>
</gene>
<organism evidence="1 2">
    <name type="scientific">Ralstonia solanacearum</name>
    <name type="common">Pseudomonas solanacearum</name>
    <dbReference type="NCBI Taxonomy" id="305"/>
    <lineage>
        <taxon>Bacteria</taxon>
        <taxon>Pseudomonadati</taxon>
        <taxon>Pseudomonadota</taxon>
        <taxon>Betaproteobacteria</taxon>
        <taxon>Burkholderiales</taxon>
        <taxon>Burkholderiaceae</taxon>
        <taxon>Ralstonia</taxon>
        <taxon>Ralstonia solanacearum species complex</taxon>
    </lineage>
</organism>
<sequence length="182" mass="20768">MHQHNLVPICLLDYLTSPSMERSPTHVESFQQRVAYIQEVCEETEEWVGNRDQRAYAFLDNLDVIVNVILSSGIGREENADSTYLIHSSWTTDLSTAAMHESLPKELVSYLCAGIDRFLLSDAEVDRWIVEWSQHLRHVLDAFAASTTADAAMGRVLAMDLLLQKMACFITILRFNTVIERY</sequence>
<dbReference type="EMBL" id="JAIVFG010000101">
    <property type="protein sequence ID" value="MDB0574027.1"/>
    <property type="molecule type" value="Genomic_DNA"/>
</dbReference>